<evidence type="ECO:0000313" key="2">
    <source>
        <dbReference type="EMBL" id="KXS94504.1"/>
    </source>
</evidence>
<feature type="chain" id="PRO_5007806124" evidence="1">
    <location>
        <begin position="18"/>
        <end position="61"/>
    </location>
</feature>
<gene>
    <name evidence="2" type="ORF">AC578_8336</name>
</gene>
<evidence type="ECO:0000256" key="1">
    <source>
        <dbReference type="SAM" id="SignalP"/>
    </source>
</evidence>
<proteinExistence type="predicted"/>
<accession>A0A139GWC0</accession>
<keyword evidence="1" id="KW-0732">Signal</keyword>
<comment type="caution">
    <text evidence="2">The sequence shown here is derived from an EMBL/GenBank/DDBJ whole genome shotgun (WGS) entry which is preliminary data.</text>
</comment>
<name>A0A139GWC0_9PEZI</name>
<feature type="signal peptide" evidence="1">
    <location>
        <begin position="1"/>
        <end position="17"/>
    </location>
</feature>
<evidence type="ECO:0000313" key="3">
    <source>
        <dbReference type="Proteomes" id="UP000070133"/>
    </source>
</evidence>
<dbReference type="AlphaFoldDB" id="A0A139GWC0"/>
<keyword evidence="3" id="KW-1185">Reference proteome</keyword>
<dbReference type="Proteomes" id="UP000070133">
    <property type="component" value="Unassembled WGS sequence"/>
</dbReference>
<sequence>MLKFGIILAALLSLCAAAAVGPLTTLEDNMQDGVELEKRFYVYRDAFIDYGREEDELKEGK</sequence>
<reference evidence="2 3" key="1">
    <citation type="submission" date="2015-07" db="EMBL/GenBank/DDBJ databases">
        <title>Comparative genomics of the Sigatoka disease complex on banana suggests a link between parallel evolutionary changes in Pseudocercospora fijiensis and Pseudocercospora eumusae and increased virulence on the banana host.</title>
        <authorList>
            <person name="Chang T.-C."/>
            <person name="Salvucci A."/>
            <person name="Crous P.W."/>
            <person name="Stergiopoulos I."/>
        </authorList>
    </citation>
    <scope>NUCLEOTIDE SEQUENCE [LARGE SCALE GENOMIC DNA]</scope>
    <source>
        <strain evidence="2 3">CBS 114824</strain>
    </source>
</reference>
<protein>
    <submittedName>
        <fullName evidence="2">Uncharacterized protein</fullName>
    </submittedName>
</protein>
<dbReference type="EMBL" id="LFZN01000283">
    <property type="protein sequence ID" value="KXS94504.1"/>
    <property type="molecule type" value="Genomic_DNA"/>
</dbReference>
<organism evidence="2 3">
    <name type="scientific">Pseudocercospora eumusae</name>
    <dbReference type="NCBI Taxonomy" id="321146"/>
    <lineage>
        <taxon>Eukaryota</taxon>
        <taxon>Fungi</taxon>
        <taxon>Dikarya</taxon>
        <taxon>Ascomycota</taxon>
        <taxon>Pezizomycotina</taxon>
        <taxon>Dothideomycetes</taxon>
        <taxon>Dothideomycetidae</taxon>
        <taxon>Mycosphaerellales</taxon>
        <taxon>Mycosphaerellaceae</taxon>
        <taxon>Pseudocercospora</taxon>
    </lineage>
</organism>